<dbReference type="PANTHER" id="PTHR33491">
    <property type="entry name" value="OSJNBA0016N04.9 PROTEIN"/>
    <property type="match status" value="1"/>
</dbReference>
<comment type="subcellular location">
    <subcellularLocation>
        <location evidence="1">Membrane</location>
        <topology evidence="1">Single-pass type I membrane protein</topology>
    </subcellularLocation>
</comment>
<dbReference type="InterPro" id="IPR025287">
    <property type="entry name" value="WAK_GUB"/>
</dbReference>
<dbReference type="Pfam" id="PF08488">
    <property type="entry name" value="WAK"/>
    <property type="match status" value="1"/>
</dbReference>
<evidence type="ECO:0000313" key="10">
    <source>
        <dbReference type="EMBL" id="KAF4377369.1"/>
    </source>
</evidence>
<dbReference type="Proteomes" id="UP000583929">
    <property type="component" value="Unassembled WGS sequence"/>
</dbReference>
<evidence type="ECO:0000256" key="3">
    <source>
        <dbReference type="ARBA" id="ARBA00022679"/>
    </source>
</evidence>
<sequence>MVITVARSDVGERIARPGCPTHCGNVSIPFPFGIGRNCYANNWFEVECTAANPALILKRTKLEVLNISVNQGTIQTKSPISFFNCQHKESRNNKPVLNNLYGSPFGFSGDNIFIAVSCGVEAIIDADSDNSIIQVGCKSTCSNSNILIESCDGLDCCKATVPIYLGPSFRIVFRPNDSSNDDECKYAFLVDENWLAENQSKDLGKFRNMDSVPVILDWIMDYSLDDKMLSSSSESVVCNNITMVDQSIKYQCTCNSGFRGNPYLPRGCQGKPLINNYSFAFIFKIIYTSHHNLFRF</sequence>
<keyword evidence="13" id="KW-1185">Reference proteome</keyword>
<accession>A0A7J6HSR8</accession>
<evidence type="ECO:0000313" key="12">
    <source>
        <dbReference type="Proteomes" id="UP000525078"/>
    </source>
</evidence>
<evidence type="ECO:0000256" key="5">
    <source>
        <dbReference type="ARBA" id="ARBA00023157"/>
    </source>
</evidence>
<evidence type="ECO:0000256" key="1">
    <source>
        <dbReference type="ARBA" id="ARBA00004479"/>
    </source>
</evidence>
<keyword evidence="5" id="KW-1015">Disulfide bond</keyword>
<dbReference type="Pfam" id="PF13947">
    <property type="entry name" value="GUB_WAK_bind"/>
    <property type="match status" value="1"/>
</dbReference>
<dbReference type="GO" id="GO:0030247">
    <property type="term" value="F:polysaccharide binding"/>
    <property type="evidence" value="ECO:0007669"/>
    <property type="project" value="InterPro"/>
</dbReference>
<dbReference type="GO" id="GO:0004674">
    <property type="term" value="F:protein serine/threonine kinase activity"/>
    <property type="evidence" value="ECO:0007669"/>
    <property type="project" value="UniProtKB-KW"/>
</dbReference>
<reference evidence="12 13" key="1">
    <citation type="journal article" date="2020" name="bioRxiv">
        <title>Sequence and annotation of 42 cannabis genomes reveals extensive copy number variation in cannabinoid synthesis and pathogen resistance genes.</title>
        <authorList>
            <person name="Mckernan K.J."/>
            <person name="Helbert Y."/>
            <person name="Kane L.T."/>
            <person name="Ebling H."/>
            <person name="Zhang L."/>
            <person name="Liu B."/>
            <person name="Eaton Z."/>
            <person name="Mclaughlin S."/>
            <person name="Kingan S."/>
            <person name="Baybayan P."/>
            <person name="Concepcion G."/>
            <person name="Jordan M."/>
            <person name="Riva A."/>
            <person name="Barbazuk W."/>
            <person name="Harkins T."/>
        </authorList>
    </citation>
    <scope>NUCLEOTIDE SEQUENCE [LARGE SCALE GENOMIC DNA]</scope>
    <source>
        <strain evidence="12 13">cv. Jamaican Lion 4</strain>
        <strain evidence="11">Father</strain>
        <strain evidence="9">Mother</strain>
        <tissue evidence="11">Leaf</tissue>
    </source>
</reference>
<organism evidence="11 13">
    <name type="scientific">Cannabis sativa</name>
    <name type="common">Hemp</name>
    <name type="synonym">Marijuana</name>
    <dbReference type="NCBI Taxonomy" id="3483"/>
    <lineage>
        <taxon>Eukaryota</taxon>
        <taxon>Viridiplantae</taxon>
        <taxon>Streptophyta</taxon>
        <taxon>Embryophyta</taxon>
        <taxon>Tracheophyta</taxon>
        <taxon>Spermatophyta</taxon>
        <taxon>Magnoliopsida</taxon>
        <taxon>eudicotyledons</taxon>
        <taxon>Gunneridae</taxon>
        <taxon>Pentapetalae</taxon>
        <taxon>rosids</taxon>
        <taxon>fabids</taxon>
        <taxon>Rosales</taxon>
        <taxon>Cannabaceae</taxon>
        <taxon>Cannabis</taxon>
    </lineage>
</organism>
<dbReference type="EMBL" id="JAATIQ010000027">
    <property type="protein sequence ID" value="KAF4398326.1"/>
    <property type="molecule type" value="Genomic_DNA"/>
</dbReference>
<keyword evidence="6" id="KW-0325">Glycoprotein</keyword>
<proteinExistence type="predicted"/>
<gene>
    <name evidence="10" type="ORF">F8388_013715</name>
    <name evidence="9" type="ORF">F8388_022574</name>
    <name evidence="11" type="ORF">G4B88_007605</name>
</gene>
<evidence type="ECO:0000259" key="8">
    <source>
        <dbReference type="Pfam" id="PF13947"/>
    </source>
</evidence>
<dbReference type="EMBL" id="JAATIP010000080">
    <property type="protein sequence ID" value="KAF4377369.1"/>
    <property type="molecule type" value="Genomic_DNA"/>
</dbReference>
<evidence type="ECO:0000259" key="7">
    <source>
        <dbReference type="Pfam" id="PF08488"/>
    </source>
</evidence>
<comment type="caution">
    <text evidence="11">The sequence shown here is derived from an EMBL/GenBank/DDBJ whole genome shotgun (WGS) entry which is preliminary data.</text>
</comment>
<evidence type="ECO:0000256" key="6">
    <source>
        <dbReference type="ARBA" id="ARBA00023180"/>
    </source>
</evidence>
<evidence type="ECO:0000313" key="9">
    <source>
        <dbReference type="EMBL" id="KAF4376053.1"/>
    </source>
</evidence>
<dbReference type="Proteomes" id="UP000525078">
    <property type="component" value="Unassembled WGS sequence"/>
</dbReference>
<feature type="domain" description="Wall-associated receptor kinase" evidence="7">
    <location>
        <begin position="150"/>
        <end position="221"/>
    </location>
</feature>
<evidence type="ECO:0008006" key="14">
    <source>
        <dbReference type="Google" id="ProtNLM"/>
    </source>
</evidence>
<evidence type="ECO:0000256" key="4">
    <source>
        <dbReference type="ARBA" id="ARBA00022729"/>
    </source>
</evidence>
<keyword evidence="3" id="KW-0808">Transferase</keyword>
<dbReference type="EMBL" id="JAATIP010000087">
    <property type="protein sequence ID" value="KAF4376053.1"/>
    <property type="molecule type" value="Genomic_DNA"/>
</dbReference>
<name>A0A7J6HSR8_CANSA</name>
<protein>
    <recommendedName>
        <fullName evidence="14">Wall-associated receptor kinase galacturonan-binding domain-containing protein</fullName>
    </recommendedName>
</protein>
<keyword evidence="2" id="KW-0418">Kinase</keyword>
<evidence type="ECO:0000256" key="2">
    <source>
        <dbReference type="ARBA" id="ARBA00022527"/>
    </source>
</evidence>
<dbReference type="InterPro" id="IPR013695">
    <property type="entry name" value="WAK"/>
</dbReference>
<keyword evidence="2" id="KW-0723">Serine/threonine-protein kinase</keyword>
<dbReference type="AlphaFoldDB" id="A0A7J6HSR8"/>
<evidence type="ECO:0000313" key="13">
    <source>
        <dbReference type="Proteomes" id="UP000583929"/>
    </source>
</evidence>
<keyword evidence="4" id="KW-0732">Signal</keyword>
<evidence type="ECO:0000313" key="11">
    <source>
        <dbReference type="EMBL" id="KAF4398326.1"/>
    </source>
</evidence>
<dbReference type="GO" id="GO:0016020">
    <property type="term" value="C:membrane"/>
    <property type="evidence" value="ECO:0007669"/>
    <property type="project" value="UniProtKB-SubCell"/>
</dbReference>
<feature type="domain" description="Wall-associated receptor kinase galacturonan-binding" evidence="8">
    <location>
        <begin position="19"/>
        <end position="75"/>
    </location>
</feature>